<name>A0A2A9EFQ8_9MICO</name>
<dbReference type="InterPro" id="IPR016181">
    <property type="entry name" value="Acyl_CoA_acyltransferase"/>
</dbReference>
<dbReference type="PANTHER" id="PTHR43792">
    <property type="entry name" value="GNAT FAMILY, PUTATIVE (AFU_ORTHOLOGUE AFUA_3G00765)-RELATED-RELATED"/>
    <property type="match status" value="1"/>
</dbReference>
<keyword evidence="7" id="KW-1185">Reference proteome</keyword>
<keyword evidence="2" id="KW-0012">Acyltransferase</keyword>
<dbReference type="RefSeq" id="WP_098458765.1">
    <property type="nucleotide sequence ID" value="NZ_PDJH01000001.1"/>
</dbReference>
<feature type="region of interest" description="Disordered" evidence="4">
    <location>
        <begin position="185"/>
        <end position="205"/>
    </location>
</feature>
<feature type="domain" description="N-acetyltransferase" evidence="5">
    <location>
        <begin position="21"/>
        <end position="162"/>
    </location>
</feature>
<dbReference type="Gene3D" id="3.40.630.30">
    <property type="match status" value="1"/>
</dbReference>
<evidence type="ECO:0000259" key="5">
    <source>
        <dbReference type="Pfam" id="PF13302"/>
    </source>
</evidence>
<dbReference type="AlphaFoldDB" id="A0A2A9EFQ8"/>
<evidence type="ECO:0000256" key="3">
    <source>
        <dbReference type="ARBA" id="ARBA00038502"/>
    </source>
</evidence>
<dbReference type="Pfam" id="PF13302">
    <property type="entry name" value="Acetyltransf_3"/>
    <property type="match status" value="1"/>
</dbReference>
<dbReference type="EMBL" id="PDJH01000001">
    <property type="protein sequence ID" value="PFG37758.1"/>
    <property type="molecule type" value="Genomic_DNA"/>
</dbReference>
<dbReference type="GO" id="GO:0016747">
    <property type="term" value="F:acyltransferase activity, transferring groups other than amino-acyl groups"/>
    <property type="evidence" value="ECO:0007669"/>
    <property type="project" value="InterPro"/>
</dbReference>
<dbReference type="InterPro" id="IPR051531">
    <property type="entry name" value="N-acetyltransferase"/>
</dbReference>
<dbReference type="OrthoDB" id="9795188at2"/>
<evidence type="ECO:0000256" key="2">
    <source>
        <dbReference type="ARBA" id="ARBA00023315"/>
    </source>
</evidence>
<protein>
    <submittedName>
        <fullName evidence="6">RimJ/RimL family protein N-acetyltransferase</fullName>
    </submittedName>
</protein>
<evidence type="ECO:0000313" key="7">
    <source>
        <dbReference type="Proteomes" id="UP000221394"/>
    </source>
</evidence>
<keyword evidence="1 6" id="KW-0808">Transferase</keyword>
<sequence>MPLPGTPRFPDDVPTLTAGDVTLRVHRAEDAPDAVVQCTDPVSVRWTTVPHPYDLEMAKGWLGQVVPGGWESGSEHAFAIETTHPDGVRRFSGTVSLRDAGPGRGEIAFGAHPDVRGRGVMTTAVDLLMRYAFDTLGLRVLVWYANVGNVGSRRVAWKSGFTFGGTMHAWLDHRGETTDAWVATRHRDDPAGPRGPWDDGSGQSA</sequence>
<dbReference type="InterPro" id="IPR000182">
    <property type="entry name" value="GNAT_dom"/>
</dbReference>
<dbReference type="SUPFAM" id="SSF55729">
    <property type="entry name" value="Acyl-CoA N-acyltransferases (Nat)"/>
    <property type="match status" value="1"/>
</dbReference>
<dbReference type="PANTHER" id="PTHR43792:SF8">
    <property type="entry name" value="[RIBOSOMAL PROTEIN US5]-ALANINE N-ACETYLTRANSFERASE"/>
    <property type="match status" value="1"/>
</dbReference>
<dbReference type="Proteomes" id="UP000221394">
    <property type="component" value="Unassembled WGS sequence"/>
</dbReference>
<evidence type="ECO:0000256" key="1">
    <source>
        <dbReference type="ARBA" id="ARBA00022679"/>
    </source>
</evidence>
<reference evidence="6 7" key="1">
    <citation type="submission" date="2017-10" db="EMBL/GenBank/DDBJ databases">
        <title>Sequencing the genomes of 1000 actinobacteria strains.</title>
        <authorList>
            <person name="Klenk H.-P."/>
        </authorList>
    </citation>
    <scope>NUCLEOTIDE SEQUENCE [LARGE SCALE GENOMIC DNA]</scope>
    <source>
        <strain evidence="6 7">DSM 21574</strain>
    </source>
</reference>
<evidence type="ECO:0000313" key="6">
    <source>
        <dbReference type="EMBL" id="PFG37758.1"/>
    </source>
</evidence>
<comment type="similarity">
    <text evidence="3">Belongs to the acetyltransferase family. RimJ subfamily.</text>
</comment>
<comment type="caution">
    <text evidence="6">The sequence shown here is derived from an EMBL/GenBank/DDBJ whole genome shotgun (WGS) entry which is preliminary data.</text>
</comment>
<organism evidence="6 7">
    <name type="scientific">Flavimobilis soli</name>
    <dbReference type="NCBI Taxonomy" id="442709"/>
    <lineage>
        <taxon>Bacteria</taxon>
        <taxon>Bacillati</taxon>
        <taxon>Actinomycetota</taxon>
        <taxon>Actinomycetes</taxon>
        <taxon>Micrococcales</taxon>
        <taxon>Jonesiaceae</taxon>
        <taxon>Flavimobilis</taxon>
    </lineage>
</organism>
<proteinExistence type="inferred from homology"/>
<accession>A0A2A9EFQ8</accession>
<gene>
    <name evidence="6" type="ORF">ATL41_2531</name>
</gene>
<evidence type="ECO:0000256" key="4">
    <source>
        <dbReference type="SAM" id="MobiDB-lite"/>
    </source>
</evidence>